<evidence type="ECO:0000256" key="6">
    <source>
        <dbReference type="SAM" id="SignalP"/>
    </source>
</evidence>
<evidence type="ECO:0000256" key="1">
    <source>
        <dbReference type="ARBA" id="ARBA00001946"/>
    </source>
</evidence>
<dbReference type="InterPro" id="IPR043128">
    <property type="entry name" value="Rev_trsase/Diguanyl_cyclase"/>
</dbReference>
<dbReference type="InterPro" id="IPR000160">
    <property type="entry name" value="GGDEF_dom"/>
</dbReference>
<dbReference type="AlphaFoldDB" id="A0A552X076"/>
<comment type="caution">
    <text evidence="8">The sequence shown here is derived from an EMBL/GenBank/DDBJ whole genome shotgun (WGS) entry which is preliminary data.</text>
</comment>
<keyword evidence="4" id="KW-0175">Coiled coil</keyword>
<dbReference type="PROSITE" id="PS50887">
    <property type="entry name" value="GGDEF"/>
    <property type="match status" value="1"/>
</dbReference>
<dbReference type="InterPro" id="IPR029787">
    <property type="entry name" value="Nucleotide_cyclase"/>
</dbReference>
<organism evidence="8 9">
    <name type="scientific">Aliidiomarina halalkaliphila</name>
    <dbReference type="NCBI Taxonomy" id="2593535"/>
    <lineage>
        <taxon>Bacteria</taxon>
        <taxon>Pseudomonadati</taxon>
        <taxon>Pseudomonadota</taxon>
        <taxon>Gammaproteobacteria</taxon>
        <taxon>Alteromonadales</taxon>
        <taxon>Idiomarinaceae</taxon>
        <taxon>Aliidiomarina</taxon>
    </lineage>
</organism>
<dbReference type="Gene3D" id="3.30.70.270">
    <property type="match status" value="1"/>
</dbReference>
<feature type="transmembrane region" description="Helical" evidence="5">
    <location>
        <begin position="358"/>
        <end position="382"/>
    </location>
</feature>
<dbReference type="CDD" id="cd01949">
    <property type="entry name" value="GGDEF"/>
    <property type="match status" value="1"/>
</dbReference>
<dbReference type="OrthoDB" id="5289013at2"/>
<dbReference type="GO" id="GO:0005886">
    <property type="term" value="C:plasma membrane"/>
    <property type="evidence" value="ECO:0007669"/>
    <property type="project" value="TreeGrafter"/>
</dbReference>
<evidence type="ECO:0000259" key="7">
    <source>
        <dbReference type="PROSITE" id="PS50887"/>
    </source>
</evidence>
<dbReference type="PANTHER" id="PTHR45138">
    <property type="entry name" value="REGULATORY COMPONENTS OF SENSORY TRANSDUCTION SYSTEM"/>
    <property type="match status" value="1"/>
</dbReference>
<sequence>MMSRLCCQRLLWGWLFVLFTLAFGATAETASDERVVPAAAYIKDTGRALTFSEIQALPDNAWRYLGTEAISFGYDTTPYWLRIEIPAGTGDRLLQIEYPLIDDLQLYYVTADREPIYYQMGDKLPFLERPVLANSFVTAIPYDHAHVAYLRVETSSSVRVPLYIWPANSFHAAQGPLNVAVGLYFGVLICMVVYNLFGFVVTREPSFFSYSVYVIFTGLLMSALSGVGFRYLWPEFIWLQDRAIVLFGGFAFVFATLFITQLLNLRKNGPNWHKGLVILGAVAGFIGLASMLLPYSFTIRMLLAFAVIACSYVMVLGVAMWLRGMMYAQIFMLAWFTFLASIIFTSLGYLGIIDGQFIQRYAIMIGSGIEVLLLSWVVTLMYSEERTQKLEAQDDALKHALEAQAAQRELNEALEARVAERTAELEKVTTSLQRANTELERKSHEDGLTRLFNRRYFDERLLQEFHQAVQQKRPLSVIMVDIDNFKPLNDTYGHLIGDDVLVAFAERLQQTASRVNDFVCRYGGEEFVVVLPVTDANAADQVAERLRSAIRSEPFTSDAGKLTVTASFGVATHTAATPMANAQALLKAADSALYNAKSKGRDQVFRVLASSE</sequence>
<feature type="domain" description="GGDEF" evidence="7">
    <location>
        <begin position="473"/>
        <end position="609"/>
    </location>
</feature>
<dbReference type="FunFam" id="3.30.70.270:FF:000001">
    <property type="entry name" value="Diguanylate cyclase domain protein"/>
    <property type="match status" value="1"/>
</dbReference>
<dbReference type="InterPro" id="IPR011623">
    <property type="entry name" value="7TMR_DISM_rcpt_extracell_dom1"/>
</dbReference>
<dbReference type="Pfam" id="PF07695">
    <property type="entry name" value="7TMR-DISM_7TM"/>
    <property type="match status" value="1"/>
</dbReference>
<dbReference type="SMART" id="SM00267">
    <property type="entry name" value="GGDEF"/>
    <property type="match status" value="1"/>
</dbReference>
<dbReference type="Pfam" id="PF00990">
    <property type="entry name" value="GGDEF"/>
    <property type="match status" value="1"/>
</dbReference>
<keyword evidence="5" id="KW-0812">Transmembrane</keyword>
<name>A0A552X076_9GAMM</name>
<dbReference type="SUPFAM" id="SSF55073">
    <property type="entry name" value="Nucleotide cyclase"/>
    <property type="match status" value="1"/>
</dbReference>
<dbReference type="RefSeq" id="WP_143236254.1">
    <property type="nucleotide sequence ID" value="NZ_VJWL01000003.1"/>
</dbReference>
<feature type="transmembrane region" description="Helical" evidence="5">
    <location>
        <begin position="301"/>
        <end position="323"/>
    </location>
</feature>
<dbReference type="Pfam" id="PF07696">
    <property type="entry name" value="7TMR-DISMED2"/>
    <property type="match status" value="1"/>
</dbReference>
<feature type="transmembrane region" description="Helical" evidence="5">
    <location>
        <begin position="212"/>
        <end position="232"/>
    </location>
</feature>
<dbReference type="EMBL" id="VJWL01000003">
    <property type="protein sequence ID" value="TRW48462.1"/>
    <property type="molecule type" value="Genomic_DNA"/>
</dbReference>
<dbReference type="EC" id="2.7.7.65" evidence="2"/>
<dbReference type="NCBIfam" id="TIGR00254">
    <property type="entry name" value="GGDEF"/>
    <property type="match status" value="1"/>
</dbReference>
<feature type="transmembrane region" description="Helical" evidence="5">
    <location>
        <begin position="330"/>
        <end position="352"/>
    </location>
</feature>
<evidence type="ECO:0000256" key="3">
    <source>
        <dbReference type="ARBA" id="ARBA00034247"/>
    </source>
</evidence>
<evidence type="ECO:0000313" key="9">
    <source>
        <dbReference type="Proteomes" id="UP000320359"/>
    </source>
</evidence>
<dbReference type="GO" id="GO:1902201">
    <property type="term" value="P:negative regulation of bacterial-type flagellum-dependent cell motility"/>
    <property type="evidence" value="ECO:0007669"/>
    <property type="project" value="TreeGrafter"/>
</dbReference>
<accession>A0A552X076</accession>
<gene>
    <name evidence="8" type="ORF">FM042_09850</name>
</gene>
<evidence type="ECO:0000256" key="5">
    <source>
        <dbReference type="SAM" id="Phobius"/>
    </source>
</evidence>
<dbReference type="Proteomes" id="UP000320359">
    <property type="component" value="Unassembled WGS sequence"/>
</dbReference>
<evidence type="ECO:0000256" key="2">
    <source>
        <dbReference type="ARBA" id="ARBA00012528"/>
    </source>
</evidence>
<feature type="transmembrane region" description="Helical" evidence="5">
    <location>
        <begin position="179"/>
        <end position="200"/>
    </location>
</feature>
<evidence type="ECO:0000313" key="8">
    <source>
        <dbReference type="EMBL" id="TRW48462.1"/>
    </source>
</evidence>
<keyword evidence="5" id="KW-1133">Transmembrane helix</keyword>
<keyword evidence="6" id="KW-0732">Signal</keyword>
<keyword evidence="5" id="KW-0472">Membrane</keyword>
<comment type="cofactor">
    <cofactor evidence="1">
        <name>Mg(2+)</name>
        <dbReference type="ChEBI" id="CHEBI:18420"/>
    </cofactor>
</comment>
<dbReference type="Gene3D" id="2.60.40.2380">
    <property type="match status" value="1"/>
</dbReference>
<comment type="catalytic activity">
    <reaction evidence="3">
        <text>2 GTP = 3',3'-c-di-GMP + 2 diphosphate</text>
        <dbReference type="Rhea" id="RHEA:24898"/>
        <dbReference type="ChEBI" id="CHEBI:33019"/>
        <dbReference type="ChEBI" id="CHEBI:37565"/>
        <dbReference type="ChEBI" id="CHEBI:58805"/>
        <dbReference type="EC" id="2.7.7.65"/>
    </reaction>
</comment>
<feature type="signal peptide" evidence="6">
    <location>
        <begin position="1"/>
        <end position="27"/>
    </location>
</feature>
<feature type="transmembrane region" description="Helical" evidence="5">
    <location>
        <begin position="275"/>
        <end position="295"/>
    </location>
</feature>
<dbReference type="InterPro" id="IPR011622">
    <property type="entry name" value="7TMR_DISM_rcpt_extracell_dom2"/>
</dbReference>
<keyword evidence="9" id="KW-1185">Reference proteome</keyword>
<protein>
    <recommendedName>
        <fullName evidence="2">diguanylate cyclase</fullName>
        <ecNumber evidence="2">2.7.7.65</ecNumber>
    </recommendedName>
</protein>
<dbReference type="InterPro" id="IPR050469">
    <property type="entry name" value="Diguanylate_Cyclase"/>
</dbReference>
<dbReference type="GO" id="GO:0043709">
    <property type="term" value="P:cell adhesion involved in single-species biofilm formation"/>
    <property type="evidence" value="ECO:0007669"/>
    <property type="project" value="TreeGrafter"/>
</dbReference>
<feature type="chain" id="PRO_5022005047" description="diguanylate cyclase" evidence="6">
    <location>
        <begin position="28"/>
        <end position="612"/>
    </location>
</feature>
<feature type="transmembrane region" description="Helical" evidence="5">
    <location>
        <begin position="244"/>
        <end position="263"/>
    </location>
</feature>
<dbReference type="GO" id="GO:0052621">
    <property type="term" value="F:diguanylate cyclase activity"/>
    <property type="evidence" value="ECO:0007669"/>
    <property type="project" value="UniProtKB-EC"/>
</dbReference>
<feature type="coiled-coil region" evidence="4">
    <location>
        <begin position="396"/>
        <end position="445"/>
    </location>
</feature>
<proteinExistence type="predicted"/>
<evidence type="ECO:0000256" key="4">
    <source>
        <dbReference type="SAM" id="Coils"/>
    </source>
</evidence>
<reference evidence="8 9" key="1">
    <citation type="submission" date="2019-07" db="EMBL/GenBank/DDBJ databases">
        <authorList>
            <person name="Yang M."/>
            <person name="Zhao D."/>
            <person name="Xiang H."/>
        </authorList>
    </citation>
    <scope>NUCLEOTIDE SEQUENCE [LARGE SCALE GENOMIC DNA]</scope>
    <source>
        <strain evidence="8 9">IM1326</strain>
    </source>
</reference>
<dbReference type="PANTHER" id="PTHR45138:SF9">
    <property type="entry name" value="DIGUANYLATE CYCLASE DGCM-RELATED"/>
    <property type="match status" value="1"/>
</dbReference>